<protein>
    <recommendedName>
        <fullName evidence="5">Lipoprotein</fullName>
    </recommendedName>
</protein>
<organism evidence="3 4">
    <name type="scientific">Luteimonas endophytica</name>
    <dbReference type="NCBI Taxonomy" id="3042023"/>
    <lineage>
        <taxon>Bacteria</taxon>
        <taxon>Pseudomonadati</taxon>
        <taxon>Pseudomonadota</taxon>
        <taxon>Gammaproteobacteria</taxon>
        <taxon>Lysobacterales</taxon>
        <taxon>Lysobacteraceae</taxon>
        <taxon>Luteimonas</taxon>
    </lineage>
</organism>
<comment type="caution">
    <text evidence="3">The sequence shown here is derived from an EMBL/GenBank/DDBJ whole genome shotgun (WGS) entry which is preliminary data.</text>
</comment>
<keyword evidence="4" id="KW-1185">Reference proteome</keyword>
<feature type="region of interest" description="Disordered" evidence="1">
    <location>
        <begin position="44"/>
        <end position="72"/>
    </location>
</feature>
<keyword evidence="2" id="KW-0732">Signal</keyword>
<dbReference type="RefSeq" id="WP_280572787.1">
    <property type="nucleotide sequence ID" value="NZ_JARXRM010000013.1"/>
</dbReference>
<gene>
    <name evidence="3" type="ORF">QFW77_02995</name>
</gene>
<feature type="chain" id="PRO_5046980836" description="Lipoprotein" evidence="2">
    <location>
        <begin position="21"/>
        <end position="72"/>
    </location>
</feature>
<evidence type="ECO:0000256" key="1">
    <source>
        <dbReference type="SAM" id="MobiDB-lite"/>
    </source>
</evidence>
<evidence type="ECO:0000256" key="2">
    <source>
        <dbReference type="SAM" id="SignalP"/>
    </source>
</evidence>
<reference evidence="3 4" key="1">
    <citation type="submission" date="2023-04" db="EMBL/GenBank/DDBJ databases">
        <title>Luteimonas endophyticus RD2P54.</title>
        <authorList>
            <person name="Sun J.-Q."/>
        </authorList>
    </citation>
    <scope>NUCLEOTIDE SEQUENCE [LARGE SCALE GENOMIC DNA]</scope>
    <source>
        <strain evidence="3 4">RD2P54</strain>
    </source>
</reference>
<dbReference type="Proteomes" id="UP001156940">
    <property type="component" value="Unassembled WGS sequence"/>
</dbReference>
<evidence type="ECO:0008006" key="5">
    <source>
        <dbReference type="Google" id="ProtNLM"/>
    </source>
</evidence>
<accession>A0ABT6J588</accession>
<dbReference type="EMBL" id="JARXRM010000013">
    <property type="protein sequence ID" value="MDH5821961.1"/>
    <property type="molecule type" value="Genomic_DNA"/>
</dbReference>
<evidence type="ECO:0000313" key="3">
    <source>
        <dbReference type="EMBL" id="MDH5821961.1"/>
    </source>
</evidence>
<proteinExistence type="predicted"/>
<feature type="signal peptide" evidence="2">
    <location>
        <begin position="1"/>
        <end position="20"/>
    </location>
</feature>
<evidence type="ECO:0000313" key="4">
    <source>
        <dbReference type="Proteomes" id="UP001156940"/>
    </source>
</evidence>
<sequence length="72" mass="7751">MTRRIPAAFAVAGLALACGACTPPEQPLPDEQPEPQATQLRDAIQAPQDRARAVGGTVREAEESRRRENESP</sequence>
<feature type="compositionally biased region" description="Basic and acidic residues" evidence="1">
    <location>
        <begin position="59"/>
        <end position="72"/>
    </location>
</feature>
<name>A0ABT6J588_9GAMM</name>
<dbReference type="PROSITE" id="PS51257">
    <property type="entry name" value="PROKAR_LIPOPROTEIN"/>
    <property type="match status" value="1"/>
</dbReference>